<organism evidence="1 2">
    <name type="scientific">Klebsiella phage SBP</name>
    <dbReference type="NCBI Taxonomy" id="2973661"/>
    <lineage>
        <taxon>Viruses</taxon>
        <taxon>Duplodnaviria</taxon>
        <taxon>Heunggongvirae</taxon>
        <taxon>Uroviricota</taxon>
        <taxon>Caudoviricetes</taxon>
        <taxon>Jameshumphriesvirinae</taxon>
        <taxon>Zewailvirus</taxon>
        <taxon>Zewailvirus SBP</taxon>
    </lineage>
</organism>
<dbReference type="EMBL" id="OP114730">
    <property type="protein sequence ID" value="UYE94820.1"/>
    <property type="molecule type" value="Genomic_DNA"/>
</dbReference>
<reference evidence="1" key="1">
    <citation type="submission" date="2022-07" db="EMBL/GenBank/DDBJ databases">
        <authorList>
            <person name="Asif M."/>
            <person name="Alvi I.A."/>
            <person name="Rehman S.U."/>
        </authorList>
    </citation>
    <scope>NUCLEOTIDE SEQUENCE</scope>
</reference>
<evidence type="ECO:0000313" key="2">
    <source>
        <dbReference type="Proteomes" id="UP001163296"/>
    </source>
</evidence>
<keyword evidence="2" id="KW-1185">Reference proteome</keyword>
<evidence type="ECO:0000313" key="1">
    <source>
        <dbReference type="EMBL" id="UYE94820.1"/>
    </source>
</evidence>
<accession>A0A9X9JU63</accession>
<dbReference type="Proteomes" id="UP001163296">
    <property type="component" value="Segment"/>
</dbReference>
<protein>
    <submittedName>
        <fullName evidence="1">Uncharacterized protein</fullName>
    </submittedName>
</protein>
<name>A0A9X9JU63_9CAUD</name>
<gene>
    <name evidence="1" type="ORF">SBP_00068</name>
</gene>
<sequence length="139" mass="15308">MTTWNYIKGSEKDFEGAPDWASILCEGTNCNIWYENDDYSGRWCNSEGGGRGYDGLGGFPIIAQREPVVTSDSKYNRPCKGVTIDVYDVLKAFNVTCPALQHLIKKALAVGQRGHKDASEDLKDILASAKRAIELSEGE</sequence>
<proteinExistence type="predicted"/>